<evidence type="ECO:0000313" key="1">
    <source>
        <dbReference type="EMBL" id="KHS57633.1"/>
    </source>
</evidence>
<sequence length="92" mass="10513">MEDLKYISFDNHIEFAKDCFGNSIEGTCVSIKIGNKEFEIFTSHLESEQHEKAYTGLGENQYELVDVIFALKKLIKFLELSVDIGFSKSLVE</sequence>
<name>A0A0B3VXW4_9FIRM</name>
<gene>
    <name evidence="1" type="ORF">QX51_07335</name>
</gene>
<keyword evidence="2" id="KW-1185">Reference proteome</keyword>
<reference evidence="1 2" key="1">
    <citation type="submission" date="2014-12" db="EMBL/GenBank/DDBJ databases">
        <title>Draft genome sequence of Terrisporobacter sp. 08-306576, isolated from the blood culture of a bacteremia patient.</title>
        <authorList>
            <person name="Lund L.C."/>
            <person name="Sydenham T.V."/>
            <person name="Hogh S.V."/>
            <person name="Skov M.N."/>
            <person name="Kemp M."/>
            <person name="Justesen U.S."/>
        </authorList>
    </citation>
    <scope>NUCLEOTIDE SEQUENCE [LARGE SCALE GENOMIC DNA]</scope>
    <source>
        <strain evidence="1 2">08-306576</strain>
    </source>
</reference>
<organism evidence="1 2">
    <name type="scientific">Terrisporobacter othiniensis</name>
    <dbReference type="NCBI Taxonomy" id="1577792"/>
    <lineage>
        <taxon>Bacteria</taxon>
        <taxon>Bacillati</taxon>
        <taxon>Bacillota</taxon>
        <taxon>Clostridia</taxon>
        <taxon>Peptostreptococcales</taxon>
        <taxon>Peptostreptococcaceae</taxon>
        <taxon>Terrisporobacter</taxon>
    </lineage>
</organism>
<proteinExistence type="predicted"/>
<dbReference type="Proteomes" id="UP000031189">
    <property type="component" value="Unassembled WGS sequence"/>
</dbReference>
<protein>
    <submittedName>
        <fullName evidence="1">Uncharacterized protein</fullName>
    </submittedName>
</protein>
<dbReference type="AlphaFoldDB" id="A0A0B3VXW4"/>
<dbReference type="EMBL" id="JWHR01000068">
    <property type="protein sequence ID" value="KHS57633.1"/>
    <property type="molecule type" value="Genomic_DNA"/>
</dbReference>
<dbReference type="OrthoDB" id="9943085at2"/>
<evidence type="ECO:0000313" key="2">
    <source>
        <dbReference type="Proteomes" id="UP000031189"/>
    </source>
</evidence>
<dbReference type="RefSeq" id="WP_039679252.1">
    <property type="nucleotide sequence ID" value="NZ_JWHR01000068.1"/>
</dbReference>
<dbReference type="STRING" id="1577792.QX51_07335"/>
<comment type="caution">
    <text evidence="1">The sequence shown here is derived from an EMBL/GenBank/DDBJ whole genome shotgun (WGS) entry which is preliminary data.</text>
</comment>
<accession>A0A0B3VXW4</accession>